<reference evidence="2" key="1">
    <citation type="submission" date="2020-06" db="EMBL/GenBank/DDBJ databases">
        <title>Complete genome sequence of Candidatus Phytoplasma luffae NCHU2019.</title>
        <authorList>
            <person name="Cho S.-T."/>
            <person name="Tan C.-M."/>
            <person name="Li J.-R."/>
            <person name="Chien Y.-Y."/>
            <person name="Chiu Y.-C."/>
            <person name="Yang J.-Y."/>
            <person name="Kuo C.-H."/>
        </authorList>
    </citation>
    <scope>NUCLEOTIDE SEQUENCE</scope>
    <source>
        <strain evidence="2">NCHU2019</strain>
    </source>
</reference>
<keyword evidence="1" id="KW-0472">Membrane</keyword>
<dbReference type="AlphaFoldDB" id="A0A975FJ28"/>
<organism evidence="2 3">
    <name type="scientific">Loofah witches'-broom phytoplasma</name>
    <dbReference type="NCBI Taxonomy" id="35773"/>
    <lineage>
        <taxon>Bacteria</taxon>
        <taxon>Bacillati</taxon>
        <taxon>Mycoplasmatota</taxon>
        <taxon>Mollicutes</taxon>
        <taxon>Acholeplasmatales</taxon>
        <taxon>Acholeplasmataceae</taxon>
        <taxon>Candidatus Phytoplasma</taxon>
        <taxon>16SrVIII (Loofah witches'-broom group)</taxon>
    </lineage>
</organism>
<accession>A0A975FJ28</accession>
<name>A0A975FJ28_LOWBP</name>
<feature type="transmembrane region" description="Helical" evidence="1">
    <location>
        <begin position="12"/>
        <end position="29"/>
    </location>
</feature>
<dbReference type="SUPFAM" id="SSF53850">
    <property type="entry name" value="Periplasmic binding protein-like II"/>
    <property type="match status" value="1"/>
</dbReference>
<evidence type="ECO:0000313" key="3">
    <source>
        <dbReference type="Proteomes" id="UP000672038"/>
    </source>
</evidence>
<keyword evidence="1" id="KW-0812">Transmembrane</keyword>
<evidence type="ECO:0000313" key="2">
    <source>
        <dbReference type="EMBL" id="QTX02582.1"/>
    </source>
</evidence>
<dbReference type="EMBL" id="CP054393">
    <property type="protein sequence ID" value="QTX02582.1"/>
    <property type="molecule type" value="Genomic_DNA"/>
</dbReference>
<dbReference type="KEGG" id="pluf:LFWB_0120"/>
<gene>
    <name evidence="2" type="primary">metQ</name>
    <name evidence="2" type="ORF">LFWB_0120</name>
</gene>
<keyword evidence="3" id="KW-1185">Reference proteome</keyword>
<protein>
    <submittedName>
        <fullName evidence="2">D-methionine transport system substrate-binding protein</fullName>
    </submittedName>
</protein>
<sequence length="327" mass="38314">MNINKVILNKIIYIVLPLLSLFLVILVLLEIRNKDVPKVVINTALPLADVFLRDVIKEELKKDNVDLESSFFDKGYTKTNENLIKDKCDAKLDCHIPWLLEELKKTNNSDSKIEVLSPFYFPKFSIYSFDSGQNPKNLEEVKEYKNNNNVLDIFIPSEKTQKNLAFRLLEQIKLIERKPENTDEKLMEDKSKLFDLNEDSFEIRDNLKIHKENFLTMFSKVKEYTKANIFINYPAVIGQGELEGDSINTIEEINKPSKDNYKDPLWAYVISLIVKKDNVNNDKIQKLKKVFSDKENLKKYWNKQTKFAYGFEDCDIKKITETINSYL</sequence>
<proteinExistence type="predicted"/>
<evidence type="ECO:0000256" key="1">
    <source>
        <dbReference type="SAM" id="Phobius"/>
    </source>
</evidence>
<dbReference type="Gene3D" id="3.40.190.10">
    <property type="entry name" value="Periplasmic binding protein-like II"/>
    <property type="match status" value="2"/>
</dbReference>
<keyword evidence="1" id="KW-1133">Transmembrane helix</keyword>
<dbReference type="RefSeq" id="WP_210954706.1">
    <property type="nucleotide sequence ID" value="NZ_CP054393.1"/>
</dbReference>
<dbReference type="Proteomes" id="UP000672038">
    <property type="component" value="Chromosome"/>
</dbReference>